<dbReference type="GO" id="GO:0140297">
    <property type="term" value="F:DNA-binding transcription factor binding"/>
    <property type="evidence" value="ECO:0007669"/>
    <property type="project" value="UniProtKB-ARBA"/>
</dbReference>
<evidence type="ECO:0000259" key="9">
    <source>
        <dbReference type="PROSITE" id="PS50157"/>
    </source>
</evidence>
<keyword evidence="2" id="KW-0479">Metal-binding</keyword>
<dbReference type="InterPro" id="IPR036236">
    <property type="entry name" value="Znf_C2H2_sf"/>
</dbReference>
<evidence type="ECO:0000256" key="4">
    <source>
        <dbReference type="ARBA" id="ARBA00022771"/>
    </source>
</evidence>
<protein>
    <submittedName>
        <fullName evidence="10">Zinc finger protein GLI2-like</fullName>
    </submittedName>
</protein>
<dbReference type="GO" id="GO:0008270">
    <property type="term" value="F:zinc ion binding"/>
    <property type="evidence" value="ECO:0007669"/>
    <property type="project" value="UniProtKB-KW"/>
</dbReference>
<dbReference type="InterPro" id="IPR013087">
    <property type="entry name" value="Znf_C2H2_type"/>
</dbReference>
<evidence type="ECO:0000256" key="5">
    <source>
        <dbReference type="ARBA" id="ARBA00022833"/>
    </source>
</evidence>
<feature type="region of interest" description="Disordered" evidence="8">
    <location>
        <begin position="436"/>
        <end position="456"/>
    </location>
</feature>
<dbReference type="GO" id="GO:0005634">
    <property type="term" value="C:nucleus"/>
    <property type="evidence" value="ECO:0007669"/>
    <property type="project" value="UniProtKB-SubCell"/>
</dbReference>
<keyword evidence="4 7" id="KW-0863">Zinc-finger</keyword>
<dbReference type="SMART" id="SM00355">
    <property type="entry name" value="ZnF_C2H2"/>
    <property type="match status" value="5"/>
</dbReference>
<dbReference type="GO" id="GO:0000981">
    <property type="term" value="F:DNA-binding transcription factor activity, RNA polymerase II-specific"/>
    <property type="evidence" value="ECO:0007669"/>
    <property type="project" value="TreeGrafter"/>
</dbReference>
<dbReference type="FunFam" id="3.30.160.60:FF:000031">
    <property type="entry name" value="GLI family zinc finger 3"/>
    <property type="match status" value="1"/>
</dbReference>
<comment type="subcellular location">
    <subcellularLocation>
        <location evidence="1">Nucleus</location>
    </subcellularLocation>
</comment>
<evidence type="ECO:0000256" key="2">
    <source>
        <dbReference type="ARBA" id="ARBA00022723"/>
    </source>
</evidence>
<evidence type="ECO:0000256" key="3">
    <source>
        <dbReference type="ARBA" id="ARBA00022737"/>
    </source>
</evidence>
<evidence type="ECO:0000256" key="8">
    <source>
        <dbReference type="SAM" id="MobiDB-lite"/>
    </source>
</evidence>
<feature type="domain" description="C2H2-type" evidence="9">
    <location>
        <begin position="599"/>
        <end position="628"/>
    </location>
</feature>
<feature type="region of interest" description="Disordered" evidence="8">
    <location>
        <begin position="499"/>
        <end position="526"/>
    </location>
</feature>
<feature type="domain" description="C2H2-type" evidence="9">
    <location>
        <begin position="659"/>
        <end position="688"/>
    </location>
</feature>
<feature type="domain" description="C2H2-type" evidence="9">
    <location>
        <begin position="532"/>
        <end position="562"/>
    </location>
</feature>
<dbReference type="PROSITE" id="PS00028">
    <property type="entry name" value="ZINC_FINGER_C2H2_1"/>
    <property type="match status" value="4"/>
</dbReference>
<dbReference type="InterPro" id="IPR043359">
    <property type="entry name" value="GLI-like"/>
</dbReference>
<evidence type="ECO:0000256" key="1">
    <source>
        <dbReference type="ARBA" id="ARBA00004123"/>
    </source>
</evidence>
<feature type="region of interest" description="Disordered" evidence="8">
    <location>
        <begin position="726"/>
        <end position="746"/>
    </location>
</feature>
<dbReference type="PROSITE" id="PS50157">
    <property type="entry name" value="ZINC_FINGER_C2H2_2"/>
    <property type="match status" value="5"/>
</dbReference>
<dbReference type="SUPFAM" id="SSF57667">
    <property type="entry name" value="beta-beta-alpha zinc fingers"/>
    <property type="match status" value="3"/>
</dbReference>
<accession>A0A6A7G098</accession>
<feature type="compositionally biased region" description="Low complexity" evidence="8">
    <location>
        <begin position="446"/>
        <end position="456"/>
    </location>
</feature>
<dbReference type="InterPro" id="IPR056436">
    <property type="entry name" value="Znf-C2H2_ZIC1-5/GLI1-3-like"/>
</dbReference>
<evidence type="ECO:0000256" key="7">
    <source>
        <dbReference type="PROSITE-ProRule" id="PRU00042"/>
    </source>
</evidence>
<dbReference type="AlphaFoldDB" id="A0A6A7G098"/>
<name>A0A6A7G098_9CRUS</name>
<dbReference type="PANTHER" id="PTHR45718:SF7">
    <property type="entry name" value="C2H2-TYPE DOMAIN-CONTAINING PROTEIN"/>
    <property type="match status" value="1"/>
</dbReference>
<organism evidence="10">
    <name type="scientific">Hirondellea gigas</name>
    <dbReference type="NCBI Taxonomy" id="1518452"/>
    <lineage>
        <taxon>Eukaryota</taxon>
        <taxon>Metazoa</taxon>
        <taxon>Ecdysozoa</taxon>
        <taxon>Arthropoda</taxon>
        <taxon>Crustacea</taxon>
        <taxon>Multicrustacea</taxon>
        <taxon>Malacostraca</taxon>
        <taxon>Eumalacostraca</taxon>
        <taxon>Peracarida</taxon>
        <taxon>Amphipoda</taxon>
        <taxon>Amphilochidea</taxon>
        <taxon>Lysianassida</taxon>
        <taxon>Lysianassidira</taxon>
        <taxon>Lysianassoidea</taxon>
        <taxon>Lysianassidae</taxon>
        <taxon>Hirondellea</taxon>
    </lineage>
</organism>
<dbReference type="PANTHER" id="PTHR45718">
    <property type="entry name" value="TRANSCRIPTIONAL ACTIVATOR CUBITUS INTERRUPTUS"/>
    <property type="match status" value="1"/>
</dbReference>
<keyword evidence="6" id="KW-0539">Nucleus</keyword>
<dbReference type="FunFam" id="3.30.160.60:FF:000072">
    <property type="entry name" value="zinc finger protein 143 isoform X1"/>
    <property type="match status" value="1"/>
</dbReference>
<dbReference type="Pfam" id="PF00096">
    <property type="entry name" value="zf-C2H2"/>
    <property type="match status" value="2"/>
</dbReference>
<keyword evidence="3" id="KW-0677">Repeat</keyword>
<evidence type="ECO:0000256" key="6">
    <source>
        <dbReference type="ARBA" id="ARBA00023242"/>
    </source>
</evidence>
<feature type="domain" description="C2H2-type" evidence="9">
    <location>
        <begin position="571"/>
        <end position="598"/>
    </location>
</feature>
<feature type="domain" description="C2H2-type" evidence="9">
    <location>
        <begin position="629"/>
        <end position="658"/>
    </location>
</feature>
<dbReference type="EMBL" id="IACT01005173">
    <property type="protein sequence ID" value="LAC24338.1"/>
    <property type="molecule type" value="mRNA"/>
</dbReference>
<evidence type="ECO:0000313" key="10">
    <source>
        <dbReference type="EMBL" id="LAC24338.1"/>
    </source>
</evidence>
<dbReference type="Gene3D" id="3.30.160.60">
    <property type="entry name" value="Classic Zinc Finger"/>
    <property type="match status" value="5"/>
</dbReference>
<dbReference type="FunFam" id="3.30.160.60:FF:000048">
    <property type="entry name" value="GLI family zinc finger 3"/>
    <property type="match status" value="1"/>
</dbReference>
<sequence>MHLESCAPGGFSPELTTSMYGMESDFTITEMSENIKSFTSTRQPSPELVDIPSISGALAQTFVKDVVLDRDFDSTFPNLFFRENSPDLASLGTNGLDTSMSFCEPMLSEASSITFSPPSINIEVADDLPCNSSLMSSSNAITEALGDLNADFNFSEDSWPTSLDSLLTDIPATSPLPQLLVTNQKDDEIVVKHNEAVLSSKMTEESLPQDALLTLPENGAYDTATESNNNSNAAAVDSSVACIASPMSISPGGSSIPSPLASLRNSFNNGHRYKRPHSLSPLNYDGLDLNTIIRSSPNCLATTPPITSTQFSNQLSNSPNGSYGHYLPRPEANNNNIQRTNLNFSCLLPEEDMKLESSIDAITILTPGTPTGSTLFKVETSEASHNIIVDSSSPYNSNVSYNNTHTQQCTAMDSQVSSTTTPALQMCLSQSVSHISNTTATPSSPPQIISSSSSSYSPVQSHVISNASHSPVSSSSSILHTTTTKNYCNYSGILESSRSRGVSDVENTGTVFEDSPPPPSSYQDEDSDDVTRVCRWVDCNAVFHDRASLSRHIERAHVDQRKGDDYTCFWSACQRKYRAFNARYKLLIHMRVHSGEKPNKCSFPGCDKAFSRLENLKIHLRSHTGERPYVCVHDRCYKAFSNSSDRAKHQRTHLDAKPYVCCVPGCQKRYTDPSSLRKHVKNHNARDQLLAKRKLQCRAEEGSSSSGGRAPLMNPLPPMLALQGQLAPGQAKNTEQRKTGHGSDSCSNLDVGGDVVRFSLRCHVLSRRPREIHECIGLPELTLASQEDLDLWIS</sequence>
<keyword evidence="5" id="KW-0862">Zinc</keyword>
<dbReference type="Pfam" id="PF23561">
    <property type="entry name" value="zf-C2H2_15"/>
    <property type="match status" value="1"/>
</dbReference>
<dbReference type="GO" id="GO:0000978">
    <property type="term" value="F:RNA polymerase II cis-regulatory region sequence-specific DNA binding"/>
    <property type="evidence" value="ECO:0007669"/>
    <property type="project" value="TreeGrafter"/>
</dbReference>
<reference evidence="10" key="1">
    <citation type="submission" date="2017-11" db="EMBL/GenBank/DDBJ databases">
        <title>The sensing device of the deep-sea amphipod.</title>
        <authorList>
            <person name="Kobayashi H."/>
            <person name="Nagahama T."/>
            <person name="Arai W."/>
            <person name="Sasagawa Y."/>
            <person name="Umeda M."/>
            <person name="Hayashi T."/>
            <person name="Nikaido I."/>
            <person name="Watanabe H."/>
            <person name="Oguri K."/>
            <person name="Kitazato H."/>
            <person name="Fujioka K."/>
            <person name="Kido Y."/>
            <person name="Takami H."/>
        </authorList>
    </citation>
    <scope>NUCLEOTIDE SEQUENCE</scope>
    <source>
        <tissue evidence="10">Whole body</tissue>
    </source>
</reference>
<proteinExistence type="evidence at transcript level"/>